<dbReference type="Pfam" id="PF00646">
    <property type="entry name" value="F-box"/>
    <property type="match status" value="1"/>
</dbReference>
<dbReference type="SUPFAM" id="SSF117281">
    <property type="entry name" value="Kelch motif"/>
    <property type="match status" value="1"/>
</dbReference>
<protein>
    <recommendedName>
        <fullName evidence="2">F-box domain-containing protein</fullName>
    </recommendedName>
</protein>
<sequence>MSSSTASATTGMKGKKPSIEIATSNPSLPEDLVVSCLARVSRLYYPTLSLVSKSFRSLIASPDLYKTRSLLGRTESCLYLCLRYSPEDNPRWFTLCRKPNRRTLSKEKNESSGNLLVPIPIINSPPLEWSSIVAVGSHLYAINGPIEDAPCSNVSFLDCRSHTWLEAPSMRVAHTNSQLDGKMYLAGSSENVDSLNCIQVFSTKTQTWKPVPFQKRIFGVGDLEGKIYTICRTECGQGVTIKPKDLTCDVVGFCGEKDWSSVCMIGNIVYYYRPSGEFLWIYSGKGESARRNLRGLEGLPKFDDYASVKLADYGGKLMVLWDTYVPESESKEKMIWCAEISLQKKCNNEEIWGTVEWFDAVLTVPEDCKFVRAIAATV</sequence>
<dbReference type="EMBL" id="LUHQ01000004">
    <property type="protein sequence ID" value="OAO98133.1"/>
    <property type="molecule type" value="Genomic_DNA"/>
</dbReference>
<reference evidence="4" key="1">
    <citation type="journal article" date="2016" name="Proc. Natl. Acad. Sci. U.S.A.">
        <title>Chromosome-level assembly of Arabidopsis thaliana Ler reveals the extent of translocation and inversion polymorphisms.</title>
        <authorList>
            <person name="Zapata L."/>
            <person name="Ding J."/>
            <person name="Willing E.M."/>
            <person name="Hartwig B."/>
            <person name="Bezdan D."/>
            <person name="Jiao W.B."/>
            <person name="Patel V."/>
            <person name="Velikkakam James G."/>
            <person name="Koornneef M."/>
            <person name="Ossowski S."/>
            <person name="Schneeberger K."/>
        </authorList>
    </citation>
    <scope>NUCLEOTIDE SEQUENCE [LARGE SCALE GENOMIC DNA]</scope>
    <source>
        <strain evidence="4">cv. Landsberg erecta</strain>
    </source>
</reference>
<gene>
    <name evidence="3" type="ordered locus">AXX17_At4g44980</name>
</gene>
<dbReference type="Proteomes" id="UP000078284">
    <property type="component" value="Chromosome 4"/>
</dbReference>
<dbReference type="InterPro" id="IPR050354">
    <property type="entry name" value="F-box/kelch-repeat_ARATH"/>
</dbReference>
<dbReference type="InterPro" id="IPR057499">
    <property type="entry name" value="Kelch_FKB95"/>
</dbReference>
<dbReference type="CDD" id="cd22152">
    <property type="entry name" value="F-box_AtAFR-like"/>
    <property type="match status" value="1"/>
</dbReference>
<evidence type="ECO:0000259" key="2">
    <source>
        <dbReference type="SMART" id="SM00256"/>
    </source>
</evidence>
<feature type="region of interest" description="Disordered" evidence="1">
    <location>
        <begin position="1"/>
        <end position="22"/>
    </location>
</feature>
<dbReference type="PANTHER" id="PTHR24414">
    <property type="entry name" value="F-BOX/KELCH-REPEAT PROTEIN SKIP4"/>
    <property type="match status" value="1"/>
</dbReference>
<proteinExistence type="predicted"/>
<feature type="compositionally biased region" description="Low complexity" evidence="1">
    <location>
        <begin position="1"/>
        <end position="10"/>
    </location>
</feature>
<evidence type="ECO:0000256" key="1">
    <source>
        <dbReference type="SAM" id="MobiDB-lite"/>
    </source>
</evidence>
<dbReference type="AlphaFoldDB" id="A0A178UX03"/>
<name>A0A178UX03_ARATH</name>
<accession>A0A178UX03</accession>
<evidence type="ECO:0000313" key="4">
    <source>
        <dbReference type="Proteomes" id="UP000078284"/>
    </source>
</evidence>
<comment type="caution">
    <text evidence="3">The sequence shown here is derived from an EMBL/GenBank/DDBJ whole genome shotgun (WGS) entry which is preliminary data.</text>
</comment>
<organism evidence="3 4">
    <name type="scientific">Arabidopsis thaliana</name>
    <name type="common">Mouse-ear cress</name>
    <dbReference type="NCBI Taxonomy" id="3702"/>
    <lineage>
        <taxon>Eukaryota</taxon>
        <taxon>Viridiplantae</taxon>
        <taxon>Streptophyta</taxon>
        <taxon>Embryophyta</taxon>
        <taxon>Tracheophyta</taxon>
        <taxon>Spermatophyta</taxon>
        <taxon>Magnoliopsida</taxon>
        <taxon>eudicotyledons</taxon>
        <taxon>Gunneridae</taxon>
        <taxon>Pentapetalae</taxon>
        <taxon>rosids</taxon>
        <taxon>malvids</taxon>
        <taxon>Brassicales</taxon>
        <taxon>Brassicaceae</taxon>
        <taxon>Camelineae</taxon>
        <taxon>Arabidopsis</taxon>
    </lineage>
</organism>
<dbReference type="InterPro" id="IPR001810">
    <property type="entry name" value="F-box_dom"/>
</dbReference>
<dbReference type="Gene3D" id="2.120.10.80">
    <property type="entry name" value="Kelch-type beta propeller"/>
    <property type="match status" value="1"/>
</dbReference>
<dbReference type="InterPro" id="IPR036047">
    <property type="entry name" value="F-box-like_dom_sf"/>
</dbReference>
<dbReference type="PANTHER" id="PTHR24414:SF184">
    <property type="entry name" value="GALACTOSE OXIDASE_KELCH REPEAT SUPERFAMILY PROTEIN"/>
    <property type="match status" value="1"/>
</dbReference>
<dbReference type="InterPro" id="IPR015915">
    <property type="entry name" value="Kelch-typ_b-propeller"/>
</dbReference>
<dbReference type="Pfam" id="PF25210">
    <property type="entry name" value="Kelch_FKB95"/>
    <property type="match status" value="1"/>
</dbReference>
<dbReference type="ExpressionAtlas" id="A0A178UX03">
    <property type="expression patterns" value="baseline and differential"/>
</dbReference>
<evidence type="ECO:0000313" key="3">
    <source>
        <dbReference type="EMBL" id="OAO98133.1"/>
    </source>
</evidence>
<feature type="domain" description="F-box" evidence="2">
    <location>
        <begin position="28"/>
        <end position="68"/>
    </location>
</feature>
<dbReference type="SMART" id="SM00256">
    <property type="entry name" value="FBOX"/>
    <property type="match status" value="1"/>
</dbReference>
<dbReference type="SUPFAM" id="SSF81383">
    <property type="entry name" value="F-box domain"/>
    <property type="match status" value="1"/>
</dbReference>